<name>A0A1F8FIC9_9BACT</name>
<evidence type="ECO:0000313" key="3">
    <source>
        <dbReference type="Proteomes" id="UP000178197"/>
    </source>
</evidence>
<gene>
    <name evidence="2" type="ORF">A3C71_01030</name>
</gene>
<feature type="transmembrane region" description="Helical" evidence="1">
    <location>
        <begin position="28"/>
        <end position="46"/>
    </location>
</feature>
<feature type="transmembrane region" description="Helical" evidence="1">
    <location>
        <begin position="7"/>
        <end position="22"/>
    </location>
</feature>
<dbReference type="AlphaFoldDB" id="A0A1F8FIC9"/>
<evidence type="ECO:0000256" key="1">
    <source>
        <dbReference type="SAM" id="Phobius"/>
    </source>
</evidence>
<comment type="caution">
    <text evidence="2">The sequence shown here is derived from an EMBL/GenBank/DDBJ whole genome shotgun (WGS) entry which is preliminary data.</text>
</comment>
<proteinExistence type="predicted"/>
<feature type="transmembrane region" description="Helical" evidence="1">
    <location>
        <begin position="58"/>
        <end position="78"/>
    </location>
</feature>
<reference evidence="2 3" key="1">
    <citation type="journal article" date="2016" name="Nat. Commun.">
        <title>Thousands of microbial genomes shed light on interconnected biogeochemical processes in an aquifer system.</title>
        <authorList>
            <person name="Anantharaman K."/>
            <person name="Brown C.T."/>
            <person name="Hug L.A."/>
            <person name="Sharon I."/>
            <person name="Castelle C.J."/>
            <person name="Probst A.J."/>
            <person name="Thomas B.C."/>
            <person name="Singh A."/>
            <person name="Wilkins M.J."/>
            <person name="Karaoz U."/>
            <person name="Brodie E.L."/>
            <person name="Williams K.H."/>
            <person name="Hubbard S.S."/>
            <person name="Banfield J.F."/>
        </authorList>
    </citation>
    <scope>NUCLEOTIDE SEQUENCE [LARGE SCALE GENOMIC DNA]</scope>
</reference>
<keyword evidence="1" id="KW-1133">Transmembrane helix</keyword>
<keyword evidence="1" id="KW-0472">Membrane</keyword>
<sequence>MQNMKIIITIVGLTTLFIFFLSQSFSNFIFIPIFLLIGMGIGSLSITSGKIKTIISSILISILSINFAVFVASLIGILEKDCARWFMRTYFSHDILCKTGTQSIFLFLSFTLIPLGAFITLRLKKGIS</sequence>
<dbReference type="Proteomes" id="UP000178197">
    <property type="component" value="Unassembled WGS sequence"/>
</dbReference>
<accession>A0A1F8FIC9</accession>
<keyword evidence="1" id="KW-0812">Transmembrane</keyword>
<evidence type="ECO:0000313" key="2">
    <source>
        <dbReference type="EMBL" id="OGN12865.1"/>
    </source>
</evidence>
<feature type="transmembrane region" description="Helical" evidence="1">
    <location>
        <begin position="104"/>
        <end position="123"/>
    </location>
</feature>
<organism evidence="2 3">
    <name type="scientific">Candidatus Yanofskybacteria bacterium RIFCSPHIGHO2_02_FULL_43_15c</name>
    <dbReference type="NCBI Taxonomy" id="1802679"/>
    <lineage>
        <taxon>Bacteria</taxon>
        <taxon>Candidatus Yanofskyibacteriota</taxon>
    </lineage>
</organism>
<dbReference type="EMBL" id="MGJT01000011">
    <property type="protein sequence ID" value="OGN12865.1"/>
    <property type="molecule type" value="Genomic_DNA"/>
</dbReference>
<protein>
    <submittedName>
        <fullName evidence="2">Uncharacterized protein</fullName>
    </submittedName>
</protein>